<dbReference type="AlphaFoldDB" id="A0A5J4XAE5"/>
<comment type="caution">
    <text evidence="2">The sequence shown here is derived from an EMBL/GenBank/DDBJ whole genome shotgun (WGS) entry which is preliminary data.</text>
</comment>
<accession>A0A5J4XAE5</accession>
<reference evidence="2 3" key="1">
    <citation type="submission" date="2019-03" db="EMBL/GenBank/DDBJ databases">
        <title>Single cell metagenomics reveals metabolic interactions within the superorganism composed of flagellate Streblomastix strix and complex community of Bacteroidetes bacteria on its surface.</title>
        <authorList>
            <person name="Treitli S.C."/>
            <person name="Kolisko M."/>
            <person name="Husnik F."/>
            <person name="Keeling P."/>
            <person name="Hampl V."/>
        </authorList>
    </citation>
    <scope>NUCLEOTIDE SEQUENCE [LARGE SCALE GENOMIC DNA]</scope>
    <source>
        <strain evidence="2">ST1C</strain>
    </source>
</reference>
<sequence>MDKNGVLTLNAEGGTQIWDHVTSSVKITEFPIRETNVNAFQDTYVQPLLDTSEIVESEVAKPLNEYQLQCGCVQKAYQRDYYGLIGFTLLALSSTTAAPNYAPSITYMVKNGPSSVTFKNIPDKYKNKFYDREIKQTCDSKDAIDYLQFALQSGGTTSSNCFQNTEIPNSTNKCSNGDNVTVILKGFHIASYKQLKSNDIKELIIRFGAVQFGEYIAVGWRQQKWIAALKDASEYKYTGTEVDIDEGKQYNGLVVFNLGIFDVGVVEGEIDDDIVGKVNVRMIVGIVCGVMTFVIFVIIIVCCCCARRKSDSNYSAECCCCCRIKNSYNDTDPIWNQNSNVSDFPNGIQMHSVSQPQVNVTQTPQPISYPAVPSDCAVNSQKQVANNKDQQAV</sequence>
<evidence type="ECO:0000256" key="1">
    <source>
        <dbReference type="SAM" id="Phobius"/>
    </source>
</evidence>
<keyword evidence="1" id="KW-1133">Transmembrane helix</keyword>
<evidence type="ECO:0000313" key="2">
    <source>
        <dbReference type="EMBL" id="KAA6404100.1"/>
    </source>
</evidence>
<name>A0A5J4XAE5_9EUKA</name>
<feature type="transmembrane region" description="Helical" evidence="1">
    <location>
        <begin position="282"/>
        <end position="306"/>
    </location>
</feature>
<keyword evidence="1" id="KW-0472">Membrane</keyword>
<proteinExistence type="predicted"/>
<evidence type="ECO:0000313" key="3">
    <source>
        <dbReference type="Proteomes" id="UP000324800"/>
    </source>
</evidence>
<protein>
    <submittedName>
        <fullName evidence="2">Uncharacterized protein</fullName>
    </submittedName>
</protein>
<dbReference type="EMBL" id="SNRW01000029">
    <property type="protein sequence ID" value="KAA6404100.1"/>
    <property type="molecule type" value="Genomic_DNA"/>
</dbReference>
<keyword evidence="1" id="KW-0812">Transmembrane</keyword>
<gene>
    <name evidence="2" type="ORF">EZS28_000377</name>
</gene>
<organism evidence="2 3">
    <name type="scientific">Streblomastix strix</name>
    <dbReference type="NCBI Taxonomy" id="222440"/>
    <lineage>
        <taxon>Eukaryota</taxon>
        <taxon>Metamonada</taxon>
        <taxon>Preaxostyla</taxon>
        <taxon>Oxymonadida</taxon>
        <taxon>Streblomastigidae</taxon>
        <taxon>Streblomastix</taxon>
    </lineage>
</organism>
<dbReference type="Proteomes" id="UP000324800">
    <property type="component" value="Unassembled WGS sequence"/>
</dbReference>